<reference evidence="14 15" key="1">
    <citation type="submission" date="2020-07" db="EMBL/GenBank/DDBJ databases">
        <title>Sequencing the genomes of 1000 actinobacteria strains.</title>
        <authorList>
            <person name="Klenk H.-P."/>
        </authorList>
    </citation>
    <scope>NUCLEOTIDE SEQUENCE [LARGE SCALE GENOMIC DNA]</scope>
    <source>
        <strain evidence="14 15">DSM 24482</strain>
    </source>
</reference>
<evidence type="ECO:0000256" key="8">
    <source>
        <dbReference type="ARBA" id="ARBA00023065"/>
    </source>
</evidence>
<proteinExistence type="inferred from homology"/>
<dbReference type="EMBL" id="JACCBK010000001">
    <property type="protein sequence ID" value="NYD87621.1"/>
    <property type="molecule type" value="Genomic_DNA"/>
</dbReference>
<feature type="transmembrane region" description="Helical" evidence="11">
    <location>
        <begin position="259"/>
        <end position="278"/>
    </location>
</feature>
<dbReference type="PANTHER" id="PTHR11410">
    <property type="entry name" value="ATP SYNTHASE SUBUNIT A"/>
    <property type="match status" value="1"/>
</dbReference>
<dbReference type="GO" id="GO:0045259">
    <property type="term" value="C:proton-transporting ATP synthase complex"/>
    <property type="evidence" value="ECO:0007669"/>
    <property type="project" value="UniProtKB-KW"/>
</dbReference>
<evidence type="ECO:0000256" key="11">
    <source>
        <dbReference type="HAMAP-Rule" id="MF_01393"/>
    </source>
</evidence>
<keyword evidence="11" id="KW-1003">Cell membrane</keyword>
<evidence type="ECO:0000256" key="10">
    <source>
        <dbReference type="ARBA" id="ARBA00023310"/>
    </source>
</evidence>
<dbReference type="EMBL" id="BONN01000007">
    <property type="protein sequence ID" value="GIG33498.1"/>
    <property type="molecule type" value="Genomic_DNA"/>
</dbReference>
<dbReference type="GO" id="GO:0005886">
    <property type="term" value="C:plasma membrane"/>
    <property type="evidence" value="ECO:0007669"/>
    <property type="project" value="UniProtKB-SubCell"/>
</dbReference>
<comment type="function">
    <text evidence="11 12">Key component of the proton channel; it plays a direct role in the translocation of protons across the membrane.</text>
</comment>
<keyword evidence="9 11" id="KW-0472">Membrane</keyword>
<dbReference type="HAMAP" id="MF_01393">
    <property type="entry name" value="ATP_synth_a_bact"/>
    <property type="match status" value="1"/>
</dbReference>
<dbReference type="PANTHER" id="PTHR11410:SF0">
    <property type="entry name" value="ATP SYNTHASE SUBUNIT A"/>
    <property type="match status" value="1"/>
</dbReference>
<feature type="transmembrane region" description="Helical" evidence="11">
    <location>
        <begin position="211"/>
        <end position="229"/>
    </location>
</feature>
<dbReference type="PRINTS" id="PR00123">
    <property type="entry name" value="ATPASEA"/>
</dbReference>
<dbReference type="SUPFAM" id="SSF81336">
    <property type="entry name" value="F1F0 ATP synthase subunit A"/>
    <property type="match status" value="1"/>
</dbReference>
<evidence type="ECO:0000256" key="1">
    <source>
        <dbReference type="ARBA" id="ARBA00004141"/>
    </source>
</evidence>
<dbReference type="AlphaFoldDB" id="A0A7Y9JZ71"/>
<dbReference type="InterPro" id="IPR035908">
    <property type="entry name" value="F0_ATP_A_sf"/>
</dbReference>
<evidence type="ECO:0000313" key="13">
    <source>
        <dbReference type="EMBL" id="GIG33498.1"/>
    </source>
</evidence>
<keyword evidence="10 11" id="KW-0066">ATP synthesis</keyword>
<evidence type="ECO:0000256" key="12">
    <source>
        <dbReference type="RuleBase" id="RU000483"/>
    </source>
</evidence>
<dbReference type="GO" id="GO:0046933">
    <property type="term" value="F:proton-transporting ATP synthase activity, rotational mechanism"/>
    <property type="evidence" value="ECO:0007669"/>
    <property type="project" value="UniProtKB-UniRule"/>
</dbReference>
<keyword evidence="7 11" id="KW-1133">Transmembrane helix</keyword>
<evidence type="ECO:0000256" key="2">
    <source>
        <dbReference type="ARBA" id="ARBA00006810"/>
    </source>
</evidence>
<evidence type="ECO:0000256" key="9">
    <source>
        <dbReference type="ARBA" id="ARBA00023136"/>
    </source>
</evidence>
<evidence type="ECO:0000256" key="3">
    <source>
        <dbReference type="ARBA" id="ARBA00022448"/>
    </source>
</evidence>
<evidence type="ECO:0000313" key="14">
    <source>
        <dbReference type="EMBL" id="NYD87621.1"/>
    </source>
</evidence>
<sequence length="284" mass="30728">MPATTRGAASRPWETALSSIATILPLAADENTFHVPTIADFFPPAILLEGTFFEINRLQIVRFVAVVVLVTIMVVAARRARLVPSRGQNAIEMLLDFVRVNVAEDIIGKEKAHKYVALLTTLFFAILAFNITGIIPGLNIAGTSLIGLPIMLALWVYVMYLGAGVRAHGLGGFLKASLFPPGVPPFLYVLLTPVEFLTVFILRPATLALRLMANMVAGHLMLVLCFAATDYFVRSASAMTVFAVPSLLGGFAITLFEVFVAALQAYIFVVLTAVYISLSISDEH</sequence>
<dbReference type="CDD" id="cd00310">
    <property type="entry name" value="ATP-synt_Fo_a_6"/>
    <property type="match status" value="1"/>
</dbReference>
<keyword evidence="16" id="KW-1185">Reference proteome</keyword>
<keyword evidence="3 11" id="KW-0813">Transport</keyword>
<evidence type="ECO:0000313" key="16">
    <source>
        <dbReference type="Proteomes" id="UP000618382"/>
    </source>
</evidence>
<evidence type="ECO:0000256" key="7">
    <source>
        <dbReference type="ARBA" id="ARBA00022989"/>
    </source>
</evidence>
<keyword evidence="8 11" id="KW-0406">Ion transport</keyword>
<keyword evidence="6 11" id="KW-0375">Hydrogen ion transport</keyword>
<name>A0A7Y9JZ71_9CELL</name>
<accession>A0A7Y9JZ71</accession>
<dbReference type="PROSITE" id="PS00449">
    <property type="entry name" value="ATPASE_A"/>
    <property type="match status" value="1"/>
</dbReference>
<feature type="transmembrane region" description="Helical" evidence="11">
    <location>
        <begin position="186"/>
        <end position="205"/>
    </location>
</feature>
<evidence type="ECO:0000256" key="4">
    <source>
        <dbReference type="ARBA" id="ARBA00022547"/>
    </source>
</evidence>
<evidence type="ECO:0000256" key="6">
    <source>
        <dbReference type="ARBA" id="ARBA00022781"/>
    </source>
</evidence>
<dbReference type="Proteomes" id="UP000618382">
    <property type="component" value="Unassembled WGS sequence"/>
</dbReference>
<feature type="transmembrane region" description="Helical" evidence="11">
    <location>
        <begin position="115"/>
        <end position="138"/>
    </location>
</feature>
<dbReference type="InterPro" id="IPR023011">
    <property type="entry name" value="ATP_synth_F0_asu_AS"/>
</dbReference>
<dbReference type="InterPro" id="IPR000568">
    <property type="entry name" value="ATP_synth_F0_asu"/>
</dbReference>
<keyword evidence="5 11" id="KW-0812">Transmembrane</keyword>
<dbReference type="Pfam" id="PF00119">
    <property type="entry name" value="ATP-synt_A"/>
    <property type="match status" value="1"/>
</dbReference>
<dbReference type="NCBIfam" id="TIGR01131">
    <property type="entry name" value="ATP_synt_6_or_A"/>
    <property type="match status" value="1"/>
</dbReference>
<gene>
    <name evidence="11 13" type="primary">atpB</name>
    <name evidence="14" type="ORF">BKA21_003170</name>
    <name evidence="13" type="ORF">Col01nite_26570</name>
</gene>
<keyword evidence="4 11" id="KW-0138">CF(0)</keyword>
<evidence type="ECO:0000313" key="15">
    <source>
        <dbReference type="Proteomes" id="UP000577956"/>
    </source>
</evidence>
<comment type="subcellular location">
    <subcellularLocation>
        <location evidence="11 12">Cell membrane</location>
        <topology evidence="11 12">Multi-pass membrane protein</topology>
    </subcellularLocation>
    <subcellularLocation>
        <location evidence="1">Membrane</location>
        <topology evidence="1">Multi-pass membrane protein</topology>
    </subcellularLocation>
</comment>
<dbReference type="Proteomes" id="UP000577956">
    <property type="component" value="Unassembled WGS sequence"/>
</dbReference>
<comment type="similarity">
    <text evidence="2 11 12">Belongs to the ATPase A chain family.</text>
</comment>
<organism evidence="14 15">
    <name type="scientific">Cellulomonas oligotrophica</name>
    <dbReference type="NCBI Taxonomy" id="931536"/>
    <lineage>
        <taxon>Bacteria</taxon>
        <taxon>Bacillati</taxon>
        <taxon>Actinomycetota</taxon>
        <taxon>Actinomycetes</taxon>
        <taxon>Micrococcales</taxon>
        <taxon>Cellulomonadaceae</taxon>
        <taxon>Cellulomonas</taxon>
    </lineage>
</organism>
<reference evidence="13 16" key="2">
    <citation type="submission" date="2021-01" db="EMBL/GenBank/DDBJ databases">
        <title>Whole genome shotgun sequence of Cellulomonas oligotrophica NBRC 109435.</title>
        <authorList>
            <person name="Komaki H."/>
            <person name="Tamura T."/>
        </authorList>
    </citation>
    <scope>NUCLEOTIDE SEQUENCE [LARGE SCALE GENOMIC DNA]</scope>
    <source>
        <strain evidence="13 16">NBRC 109435</strain>
    </source>
</reference>
<dbReference type="InterPro" id="IPR045083">
    <property type="entry name" value="ATP_synth_F0_asu_bact/mt"/>
</dbReference>
<comment type="caution">
    <text evidence="14">The sequence shown here is derived from an EMBL/GenBank/DDBJ whole genome shotgun (WGS) entry which is preliminary data.</text>
</comment>
<evidence type="ECO:0000256" key="5">
    <source>
        <dbReference type="ARBA" id="ARBA00022692"/>
    </source>
</evidence>
<dbReference type="Gene3D" id="1.20.120.220">
    <property type="entry name" value="ATP synthase, F0 complex, subunit A"/>
    <property type="match status" value="1"/>
</dbReference>
<protein>
    <recommendedName>
        <fullName evidence="11 12">ATP synthase subunit a</fullName>
    </recommendedName>
    <alternativeName>
        <fullName evidence="11">ATP synthase F0 sector subunit a</fullName>
    </alternativeName>
    <alternativeName>
        <fullName evidence="11">F-ATPase subunit 6</fullName>
    </alternativeName>
</protein>
<feature type="transmembrane region" description="Helical" evidence="11">
    <location>
        <begin position="144"/>
        <end position="165"/>
    </location>
</feature>
<feature type="transmembrane region" description="Helical" evidence="11">
    <location>
        <begin position="60"/>
        <end position="77"/>
    </location>
</feature>